<dbReference type="AlphaFoldDB" id="F0QVB3"/>
<feature type="transmembrane region" description="Helical" evidence="6">
    <location>
        <begin position="459"/>
        <end position="485"/>
    </location>
</feature>
<feature type="transmembrane region" description="Helical" evidence="6">
    <location>
        <begin position="337"/>
        <end position="354"/>
    </location>
</feature>
<gene>
    <name evidence="8" type="ordered locus">VMUT_1814</name>
</gene>
<dbReference type="Pfam" id="PF00361">
    <property type="entry name" value="Proton_antipo_M"/>
    <property type="match status" value="1"/>
</dbReference>
<reference evidence="8 9" key="1">
    <citation type="journal article" date="2011" name="J. Bacteriol.">
        <title>Complete genome sequence of 'Vulcanisaeta moutnovskia' strain 768-28, a novel member of the hyperthermophilic crenarchaeal genus vulcanisaeta.</title>
        <authorList>
            <person name="Gumerov V.M."/>
            <person name="Mardanov A.V."/>
            <person name="Beletsky A.V."/>
            <person name="Prokofeva M.I."/>
            <person name="Bonch-Osmolovskaya E.A."/>
            <person name="Ravin N.V."/>
            <person name="Skryabin K.G."/>
        </authorList>
    </citation>
    <scope>NUCLEOTIDE SEQUENCE [LARGE SCALE GENOMIC DNA]</scope>
    <source>
        <strain evidence="8 9">768-28</strain>
    </source>
</reference>
<dbReference type="PANTHER" id="PTHR42703">
    <property type="entry name" value="NADH DEHYDROGENASE"/>
    <property type="match status" value="1"/>
</dbReference>
<comment type="subcellular location">
    <subcellularLocation>
        <location evidence="1">Cell membrane</location>
        <topology evidence="1">Multi-pass membrane protein</topology>
    </subcellularLocation>
</comment>
<keyword evidence="2" id="KW-1003">Cell membrane</keyword>
<feature type="transmembrane region" description="Helical" evidence="6">
    <location>
        <begin position="208"/>
        <end position="225"/>
    </location>
</feature>
<evidence type="ECO:0000313" key="8">
    <source>
        <dbReference type="EMBL" id="ADY02015.1"/>
    </source>
</evidence>
<proteinExistence type="predicted"/>
<dbReference type="OrthoDB" id="19089at2157"/>
<feature type="domain" description="NADH:quinone oxidoreductase/Mrp antiporter transmembrane" evidence="7">
    <location>
        <begin position="136"/>
        <end position="405"/>
    </location>
</feature>
<name>F0QVB3_VULM7</name>
<feature type="transmembrane region" description="Helical" evidence="6">
    <location>
        <begin position="304"/>
        <end position="325"/>
    </location>
</feature>
<accession>F0QVB3</accession>
<dbReference type="InterPro" id="IPR001750">
    <property type="entry name" value="ND/Mrp_TM"/>
</dbReference>
<evidence type="ECO:0000256" key="1">
    <source>
        <dbReference type="ARBA" id="ARBA00004651"/>
    </source>
</evidence>
<evidence type="ECO:0000256" key="3">
    <source>
        <dbReference type="ARBA" id="ARBA00022692"/>
    </source>
</evidence>
<evidence type="ECO:0000256" key="6">
    <source>
        <dbReference type="SAM" id="Phobius"/>
    </source>
</evidence>
<feature type="transmembrane region" description="Helical" evidence="6">
    <location>
        <begin position="278"/>
        <end position="298"/>
    </location>
</feature>
<feature type="transmembrane region" description="Helical" evidence="6">
    <location>
        <begin position="72"/>
        <end position="98"/>
    </location>
</feature>
<feature type="transmembrane region" description="Helical" evidence="6">
    <location>
        <begin position="173"/>
        <end position="196"/>
    </location>
</feature>
<dbReference type="GeneID" id="10289466"/>
<feature type="transmembrane region" description="Helical" evidence="6">
    <location>
        <begin position="33"/>
        <end position="60"/>
    </location>
</feature>
<dbReference type="STRING" id="985053.VMUT_1814"/>
<feature type="transmembrane region" description="Helical" evidence="6">
    <location>
        <begin position="140"/>
        <end position="161"/>
    </location>
</feature>
<dbReference type="EMBL" id="CP002529">
    <property type="protein sequence ID" value="ADY02015.1"/>
    <property type="molecule type" value="Genomic_DNA"/>
</dbReference>
<dbReference type="Proteomes" id="UP000007485">
    <property type="component" value="Chromosome"/>
</dbReference>
<organism evidence="8 9">
    <name type="scientific">Vulcanisaeta moutnovskia (strain 768-28)</name>
    <dbReference type="NCBI Taxonomy" id="985053"/>
    <lineage>
        <taxon>Archaea</taxon>
        <taxon>Thermoproteota</taxon>
        <taxon>Thermoprotei</taxon>
        <taxon>Thermoproteales</taxon>
        <taxon>Thermoproteaceae</taxon>
        <taxon>Vulcanisaeta</taxon>
    </lineage>
</organism>
<keyword evidence="3 6" id="KW-0812">Transmembrane</keyword>
<dbReference type="eggNOG" id="arCOG01537">
    <property type="taxonomic scope" value="Archaea"/>
</dbReference>
<keyword evidence="5 6" id="KW-0472">Membrane</keyword>
<evidence type="ECO:0000313" key="9">
    <source>
        <dbReference type="Proteomes" id="UP000007485"/>
    </source>
</evidence>
<evidence type="ECO:0000256" key="2">
    <source>
        <dbReference type="ARBA" id="ARBA00022475"/>
    </source>
</evidence>
<keyword evidence="4 6" id="KW-1133">Transmembrane helix</keyword>
<dbReference type="InterPro" id="IPR050586">
    <property type="entry name" value="CPA3_Na-H_Antiporter_D"/>
</dbReference>
<keyword evidence="9" id="KW-1185">Reference proteome</keyword>
<feature type="transmembrane region" description="Helical" evidence="6">
    <location>
        <begin position="411"/>
        <end position="433"/>
    </location>
</feature>
<dbReference type="KEGG" id="vmo:VMUT_1814"/>
<dbReference type="HOGENOM" id="CLU_007100_4_2_2"/>
<dbReference type="PANTHER" id="PTHR42703:SF1">
    <property type="entry name" value="NA(+)_H(+) ANTIPORTER SUBUNIT D1"/>
    <property type="match status" value="1"/>
</dbReference>
<dbReference type="GO" id="GO:0005886">
    <property type="term" value="C:plasma membrane"/>
    <property type="evidence" value="ECO:0007669"/>
    <property type="project" value="UniProtKB-SubCell"/>
</dbReference>
<feature type="transmembrane region" description="Helical" evidence="6">
    <location>
        <begin position="374"/>
        <end position="399"/>
    </location>
</feature>
<protein>
    <submittedName>
        <fullName evidence="8">NADH-quinone oxidoreductase, subunit M</fullName>
    </submittedName>
</protein>
<evidence type="ECO:0000259" key="7">
    <source>
        <dbReference type="Pfam" id="PF00361"/>
    </source>
</evidence>
<evidence type="ECO:0000256" key="4">
    <source>
        <dbReference type="ARBA" id="ARBA00022989"/>
    </source>
</evidence>
<dbReference type="RefSeq" id="WP_013605177.1">
    <property type="nucleotide sequence ID" value="NC_015151.1"/>
</dbReference>
<feature type="transmembrane region" description="Helical" evidence="6">
    <location>
        <begin position="118"/>
        <end position="135"/>
    </location>
</feature>
<feature type="transmembrane region" description="Helical" evidence="6">
    <location>
        <begin position="245"/>
        <end position="266"/>
    </location>
</feature>
<evidence type="ECO:0000256" key="5">
    <source>
        <dbReference type="ARBA" id="ARBA00023136"/>
    </source>
</evidence>
<sequence>MLMQSDPVLLASLALPFVASVIAGIIGKRFSRVAMIITSISFIPLFIYSSYLLVLGKAYLIPLGALPRPIGMVYLISDGLSNAFGLAIALVGIALEIASYPYMKHRFHVLELTEQFDVYYLLFTLCAASMELMIYSYNLLLMYIALEVSLITPVILIYYYGYDTQGMTRRWIALLYFVYGMLASTLFLIGAVMVGLENGTMDLYTIKSISVIAWALMFIGLLIKLPSFGPHVWIPWVHGSHPTPVAALISGLVGLMAYVLARIYLVSPYFINMFRLPILVYAIVGGIIISLGVIRHSYHYKWLLAYSTAANSTYLLIGLALGPYGILGLTMHYISHLFGKTILFMTAASIIVYYEEFDMKKMGGLQTYMPSVGAAAVLGWMALSGILTLSMLAEFYLFLGLINVILPSYPLWVFIGLASGLAIIFVLTGYYGFWALKQVFYGQSRGNYHKVSVDPKLVIPLYVLGLAAIILLFPPASTYLVHSVLMSISMIMR</sequence>